<feature type="region of interest" description="Disordered" evidence="1">
    <location>
        <begin position="1"/>
        <end position="20"/>
    </location>
</feature>
<name>A0A512RK11_9BACT</name>
<dbReference type="EMBL" id="BKAU01000002">
    <property type="protein sequence ID" value="GEP96039.1"/>
    <property type="molecule type" value="Genomic_DNA"/>
</dbReference>
<organism evidence="4 5">
    <name type="scientific">Chitinophaga cymbidii</name>
    <dbReference type="NCBI Taxonomy" id="1096750"/>
    <lineage>
        <taxon>Bacteria</taxon>
        <taxon>Pseudomonadati</taxon>
        <taxon>Bacteroidota</taxon>
        <taxon>Chitinophagia</taxon>
        <taxon>Chitinophagales</taxon>
        <taxon>Chitinophagaceae</taxon>
        <taxon>Chitinophaga</taxon>
    </lineage>
</organism>
<keyword evidence="5" id="KW-1185">Reference proteome</keyword>
<protein>
    <recommendedName>
        <fullName evidence="3">eCIS core domain-containing protein</fullName>
    </recommendedName>
</protein>
<dbReference type="InterPro" id="IPR025295">
    <property type="entry name" value="eCIS_core_dom"/>
</dbReference>
<gene>
    <name evidence="4" type="ORF">CCY01nite_22990</name>
</gene>
<feature type="region of interest" description="Disordered" evidence="1">
    <location>
        <begin position="231"/>
        <end position="258"/>
    </location>
</feature>
<evidence type="ECO:0000256" key="1">
    <source>
        <dbReference type="SAM" id="MobiDB-lite"/>
    </source>
</evidence>
<comment type="caution">
    <text evidence="4">The sequence shown here is derived from an EMBL/GenBank/DDBJ whole genome shotgun (WGS) entry which is preliminary data.</text>
</comment>
<keyword evidence="2" id="KW-0812">Transmembrane</keyword>
<dbReference type="Proteomes" id="UP000321436">
    <property type="component" value="Unassembled WGS sequence"/>
</dbReference>
<dbReference type="RefSeq" id="WP_222614370.1">
    <property type="nucleotide sequence ID" value="NZ_BKAU01000002.1"/>
</dbReference>
<evidence type="ECO:0000256" key="2">
    <source>
        <dbReference type="SAM" id="Phobius"/>
    </source>
</evidence>
<evidence type="ECO:0000313" key="4">
    <source>
        <dbReference type="EMBL" id="GEP96039.1"/>
    </source>
</evidence>
<feature type="compositionally biased region" description="Basic and acidic residues" evidence="1">
    <location>
        <begin position="242"/>
        <end position="253"/>
    </location>
</feature>
<feature type="transmembrane region" description="Helical" evidence="2">
    <location>
        <begin position="924"/>
        <end position="942"/>
    </location>
</feature>
<evidence type="ECO:0000259" key="3">
    <source>
        <dbReference type="Pfam" id="PF13699"/>
    </source>
</evidence>
<sequence length="1504" mass="166342">MQPKLKVSPPGDALEREADQVADKVTQPSFFKPAAPPVQRVCEHCAEEEEKLQREEESGEENTVFLQASGDGDPVVNDAASQAIVRRKGSGAPLPGPTKDFMESRFSRSFGDVRLHTDGEAAQLSDGLNAQAFTHGSDIYFNAGKFDPGSSSGRHLLAHELTHVVQQNGNNIHRAPKEPDQQKHLQVWKNAMILEHAYTKVWVDHLYPGTLVKGYVRIELLNIPADVASEFLPPDTPGSDQRGLKLDMPEEGKGGGLRLEGPEFNPPIEGEPPQEQPEFFELYEERGEPTGKEPEPHTTMPSAPVAKGKGVVLRITRRISIHTRNQVKANIVMTADTDLPKSFKFTADSGTAIVEEVLNQGVSNSSISILFNHTFPGGDPDSADPIHDQQVTSLNSLIGKYSQDLVGIDIPPKQQYNAAIHLLLTYVPYAAIALQDNSRKLKDKETKTLEEAEKHIRRQGKWDGITVQSPDGKFHTYQMTQMDMFNIVNELRLNDAANKVRVRTVDETVTAKKIVLDGKEMDMDEVVNNLYYPDPITAGEGRGRAGGEAIIYRMKNSGFYARKPISHDEAMTLWDKIDDDVEFPERLKDCTQLEDGIFVALYVKGTAEYHHIDGKYVEGKLWFNRNIDYFDRDVTVVDPSKPGDTGAPPLLHYLYNSPNGDKVQQYLDGQLDKGVLHDTSFRDVIKDKKYLQNALTYVMLNKLMTAGNRLALDVVTKAHAGLKMLEDDEDAFRAFIIRFPDMSAKDQAEALTMLGVEEDKRDYYRKVLADKETAYQIAFGIKVKTVGMEPLRSGLKTITKELATVKEQISAGQLNALMIDGDFGKVIRERVYQDFGFTRLTADSFPHRDQTTGLFPTALSGNAMDYSGLYEQIYANYAAHSANASVVIKVAAITAMALVTAAIVILSGGIGAGVAAVFFTEGTAAFMVTSVAVSALSMTIMGEAFSQALGAAGIGQGGALGKEGGIKELGKAFLENLALSFIFSGIGRVMKNAGAVWRISVTGGAFIGYSLGRRIVTGQGLPEGEEIPLFIYEQLVTLAAIEAGGVLARTLTEGMYTVGLSARVGIINKKITVLRGEISSSQTKLAELLAKGDTDTPTKVKFLSEQRVLLEKYAGILREIKAAKDVQYERDVDSELLKVESAIEKIKIVEFQQKIGFKQNAFAGDRISYKPGNKAVKDIKEYYGEENVTGPDADGMLKVKTPDGRELTFYPETKEKQVNRSILERPATKLEPDVPHSVDVQWNNIDSTRGLIILKGSTDVSTAKDFWNETGPNMYDQVYAGEYYIKYETTQGRLLIGEIQSGRILGFYLDEGRLYPTKYTKTLVNDPMKDMGIAVEKLMRYHGLKDQSVPLTGNFSSKASIVAHPDKTTTILGAYVAQDGKITYTDMPQLFDNFGNLKTADFGAKKGGFNVLNVGEGFYEPGTFFQKYNRPWLEEAIKRDDIFYVATDPKKEIFIFERDKGTGDWVYTDPPANTVRKRTGFGKEVQILEQNGYTYDPATKTYKK</sequence>
<feature type="domain" description="eCIS core" evidence="3">
    <location>
        <begin position="93"/>
        <end position="170"/>
    </location>
</feature>
<feature type="transmembrane region" description="Helical" evidence="2">
    <location>
        <begin position="890"/>
        <end position="917"/>
    </location>
</feature>
<keyword evidence="2" id="KW-1133">Transmembrane helix</keyword>
<reference evidence="4 5" key="1">
    <citation type="submission" date="2019-07" db="EMBL/GenBank/DDBJ databases">
        <title>Whole genome shotgun sequence of Chitinophaga cymbidii NBRC 109752.</title>
        <authorList>
            <person name="Hosoyama A."/>
            <person name="Uohara A."/>
            <person name="Ohji S."/>
            <person name="Ichikawa N."/>
        </authorList>
    </citation>
    <scope>NUCLEOTIDE SEQUENCE [LARGE SCALE GENOMIC DNA]</scope>
    <source>
        <strain evidence="4 5">NBRC 109752</strain>
    </source>
</reference>
<accession>A0A512RK11</accession>
<evidence type="ECO:0000313" key="5">
    <source>
        <dbReference type="Proteomes" id="UP000321436"/>
    </source>
</evidence>
<proteinExistence type="predicted"/>
<keyword evidence="2" id="KW-0472">Membrane</keyword>
<dbReference type="Pfam" id="PF13699">
    <property type="entry name" value="eCIS_core"/>
    <property type="match status" value="1"/>
</dbReference>